<organism evidence="1 2">
    <name type="scientific">Pichia kudriavzevii</name>
    <name type="common">Yeast</name>
    <name type="synonym">Issatchenkia orientalis</name>
    <dbReference type="NCBI Taxonomy" id="4909"/>
    <lineage>
        <taxon>Eukaryota</taxon>
        <taxon>Fungi</taxon>
        <taxon>Dikarya</taxon>
        <taxon>Ascomycota</taxon>
        <taxon>Saccharomycotina</taxon>
        <taxon>Pichiomycetes</taxon>
        <taxon>Pichiales</taxon>
        <taxon>Pichiaceae</taxon>
        <taxon>Pichia</taxon>
    </lineage>
</organism>
<name>A0A099NZF9_PICKU</name>
<evidence type="ECO:0000313" key="1">
    <source>
        <dbReference type="EMBL" id="KGK37312.1"/>
    </source>
</evidence>
<reference evidence="2" key="1">
    <citation type="journal article" date="2014" name="Microb. Cell Fact.">
        <title>Exploiting Issatchenkia orientalis SD108 for succinic acid production.</title>
        <authorList>
            <person name="Xiao H."/>
            <person name="Shao Z."/>
            <person name="Jiang Y."/>
            <person name="Dole S."/>
            <person name="Zhao H."/>
        </authorList>
    </citation>
    <scope>NUCLEOTIDE SEQUENCE [LARGE SCALE GENOMIC DNA]</scope>
    <source>
        <strain evidence="2">SD108</strain>
    </source>
</reference>
<protein>
    <submittedName>
        <fullName evidence="1">Uncharacterized protein</fullName>
    </submittedName>
</protein>
<sequence>MTVYKKDACGEAKVNVLPVAANFDGVIAGGSTEWEKNGEVAEGGELVNYLRGRKLCGVLEEGLTATVFRKSNGDGTYEAVAEGAVVGYGHQFPRDGGDDVFGRAREWCSIAKTVGQAEPCGMLQQ</sequence>
<proteinExistence type="predicted"/>
<dbReference type="HOGENOM" id="CLU_1992944_0_0_1"/>
<evidence type="ECO:0000313" key="2">
    <source>
        <dbReference type="Proteomes" id="UP000029867"/>
    </source>
</evidence>
<accession>A0A099NZF9</accession>
<dbReference type="Gene3D" id="2.40.128.680">
    <property type="match status" value="1"/>
</dbReference>
<gene>
    <name evidence="1" type="ORF">JL09_g3539</name>
</gene>
<dbReference type="Proteomes" id="UP000029867">
    <property type="component" value="Unassembled WGS sequence"/>
</dbReference>
<comment type="caution">
    <text evidence="1">The sequence shown here is derived from an EMBL/GenBank/DDBJ whole genome shotgun (WGS) entry which is preliminary data.</text>
</comment>
<dbReference type="AlphaFoldDB" id="A0A099NZF9"/>
<dbReference type="EMBL" id="JQFK01000039">
    <property type="protein sequence ID" value="KGK37312.1"/>
    <property type="molecule type" value="Genomic_DNA"/>
</dbReference>